<organism evidence="1 2">
    <name type="scientific">Penicillium antarcticum</name>
    <dbReference type="NCBI Taxonomy" id="416450"/>
    <lineage>
        <taxon>Eukaryota</taxon>
        <taxon>Fungi</taxon>
        <taxon>Dikarya</taxon>
        <taxon>Ascomycota</taxon>
        <taxon>Pezizomycotina</taxon>
        <taxon>Eurotiomycetes</taxon>
        <taxon>Eurotiomycetidae</taxon>
        <taxon>Eurotiales</taxon>
        <taxon>Aspergillaceae</taxon>
        <taxon>Penicillium</taxon>
    </lineage>
</organism>
<reference evidence="2" key="1">
    <citation type="journal article" date="2017" name="Nat. Microbiol.">
        <title>Global analysis of biosynthetic gene clusters reveals vast potential of secondary metabolite production in Penicillium species.</title>
        <authorList>
            <person name="Nielsen J.C."/>
            <person name="Grijseels S."/>
            <person name="Prigent S."/>
            <person name="Ji B."/>
            <person name="Dainat J."/>
            <person name="Nielsen K.F."/>
            <person name="Frisvad J.C."/>
            <person name="Workman M."/>
            <person name="Nielsen J."/>
        </authorList>
    </citation>
    <scope>NUCLEOTIDE SEQUENCE [LARGE SCALE GENOMIC DNA]</scope>
    <source>
        <strain evidence="2">IBT 31811</strain>
    </source>
</reference>
<evidence type="ECO:0000313" key="2">
    <source>
        <dbReference type="Proteomes" id="UP000191672"/>
    </source>
</evidence>
<dbReference type="EMBL" id="MDYN01000026">
    <property type="protein sequence ID" value="OQD81562.1"/>
    <property type="molecule type" value="Genomic_DNA"/>
</dbReference>
<gene>
    <name evidence="1" type="ORF">PENANT_c026G01887</name>
</gene>
<dbReference type="AlphaFoldDB" id="A0A1V6PXZ8"/>
<name>A0A1V6PXZ8_9EURO</name>
<proteinExistence type="predicted"/>
<protein>
    <submittedName>
        <fullName evidence="1">Uncharacterized protein</fullName>
    </submittedName>
</protein>
<dbReference type="Proteomes" id="UP000191672">
    <property type="component" value="Unassembled WGS sequence"/>
</dbReference>
<keyword evidence="2" id="KW-1185">Reference proteome</keyword>
<sequence length="132" mass="15267">MPEAIFIRNGWYAGEEDPANHENPWYVNVFFKDRDMRKSDKSLMDILVSELWRGHAAITAECLHHAHSHCISLLIDHDGTDMEKKHLAYLLARKIRDTVYAGRTTISRNKLFRGEGLGIIGLEFEGPQLEYR</sequence>
<accession>A0A1V6PXZ8</accession>
<evidence type="ECO:0000313" key="1">
    <source>
        <dbReference type="EMBL" id="OQD81562.1"/>
    </source>
</evidence>
<comment type="caution">
    <text evidence="1">The sequence shown here is derived from an EMBL/GenBank/DDBJ whole genome shotgun (WGS) entry which is preliminary data.</text>
</comment>